<proteinExistence type="predicted"/>
<organism evidence="3 4">
    <name type="scientific">Pseudomonas fluorescens</name>
    <dbReference type="NCBI Taxonomy" id="294"/>
    <lineage>
        <taxon>Bacteria</taxon>
        <taxon>Pseudomonadati</taxon>
        <taxon>Pseudomonadota</taxon>
        <taxon>Gammaproteobacteria</taxon>
        <taxon>Pseudomonadales</taxon>
        <taxon>Pseudomonadaceae</taxon>
        <taxon>Pseudomonas</taxon>
    </lineage>
</organism>
<sequence>MPTIGWIEETGLDRYWETGSPLDYSSVPDSYPCRHCELIFDSIAQRERHEVVHPIQNPTLYFQDRDIAGKQLRIIAPLKPGDLGARNVDALTINGAENQSVDDLFECIQAVQKGYIDVSYGSSALQKNLKIEVCIADKQELHKVDQAFALHFSKDDFTSSDIAAFIDNVKQYSTVIEYTNGLVRYLHGVMAKDRRSDSMPFEDFDTRFNQAVQSLQDYRTGLCMGVRAVIRFNRNDFSSLQGCGLPEIEAAMQFFRGEPYTVPVHVGSSVRMPVDFSTEFILKELLDSFQQASLQDMEQQIAALSANNLSLQDRSKFDYICYRKAVAQDDVSAIDKYRKKLKIDDVFHTLIGEQ</sequence>
<keyword evidence="1" id="KW-0863">Zinc-finger</keyword>
<evidence type="ECO:0000256" key="1">
    <source>
        <dbReference type="PROSITE-ProRule" id="PRU00042"/>
    </source>
</evidence>
<dbReference type="AlphaFoldDB" id="A0A120G4M2"/>
<comment type="caution">
    <text evidence="3">The sequence shown here is derived from an EMBL/GenBank/DDBJ whole genome shotgun (WGS) entry which is preliminary data.</text>
</comment>
<gene>
    <name evidence="3" type="ORF">PFL603g_00889</name>
</gene>
<dbReference type="PATRIC" id="fig|294.195.peg.934"/>
<dbReference type="RefSeq" id="WP_003439528.1">
    <property type="nucleotide sequence ID" value="NZ_LCYC01000008.1"/>
</dbReference>
<accession>A0A120G4M2</accession>
<keyword evidence="1" id="KW-0479">Metal-binding</keyword>
<dbReference type="PROSITE" id="PS50157">
    <property type="entry name" value="ZINC_FINGER_C2H2_2"/>
    <property type="match status" value="1"/>
</dbReference>
<feature type="domain" description="C2H2-type" evidence="2">
    <location>
        <begin position="31"/>
        <end position="58"/>
    </location>
</feature>
<evidence type="ECO:0000259" key="2">
    <source>
        <dbReference type="PROSITE" id="PS50157"/>
    </source>
</evidence>
<reference evidence="3 4" key="1">
    <citation type="submission" date="2015-05" db="EMBL/GenBank/DDBJ databases">
        <title>A genomic and transcriptomic approach to investigate the blue pigment phenotype in Pseudomonas fluorescens.</title>
        <authorList>
            <person name="Andreani N.A."/>
            <person name="Cardazzo B."/>
        </authorList>
    </citation>
    <scope>NUCLEOTIDE SEQUENCE [LARGE SCALE GENOMIC DNA]</scope>
    <source>
        <strain evidence="3 4">Ps_40</strain>
    </source>
</reference>
<evidence type="ECO:0000313" key="4">
    <source>
        <dbReference type="Proteomes" id="UP000063434"/>
    </source>
</evidence>
<dbReference type="InterPro" id="IPR013087">
    <property type="entry name" value="Znf_C2H2_type"/>
</dbReference>
<dbReference type="EMBL" id="LCYC01000008">
    <property type="protein sequence ID" value="KWV82736.1"/>
    <property type="molecule type" value="Genomic_DNA"/>
</dbReference>
<name>A0A120G4M2_PSEFL</name>
<evidence type="ECO:0000313" key="3">
    <source>
        <dbReference type="EMBL" id="KWV82736.1"/>
    </source>
</evidence>
<dbReference type="PROSITE" id="PS00028">
    <property type="entry name" value="ZINC_FINGER_C2H2_1"/>
    <property type="match status" value="1"/>
</dbReference>
<protein>
    <recommendedName>
        <fullName evidence="2">C2H2-type domain-containing protein</fullName>
    </recommendedName>
</protein>
<dbReference type="GO" id="GO:0008270">
    <property type="term" value="F:zinc ion binding"/>
    <property type="evidence" value="ECO:0007669"/>
    <property type="project" value="UniProtKB-KW"/>
</dbReference>
<keyword evidence="1" id="KW-0862">Zinc</keyword>
<dbReference type="Proteomes" id="UP000063434">
    <property type="component" value="Unassembled WGS sequence"/>
</dbReference>